<dbReference type="OrthoDB" id="5216224at2759"/>
<feature type="region of interest" description="Disordered" evidence="1">
    <location>
        <begin position="101"/>
        <end position="136"/>
    </location>
</feature>
<comment type="caution">
    <text evidence="2">The sequence shown here is derived from an EMBL/GenBank/DDBJ whole genome shotgun (WGS) entry which is preliminary data.</text>
</comment>
<evidence type="ECO:0000256" key="1">
    <source>
        <dbReference type="SAM" id="MobiDB-lite"/>
    </source>
</evidence>
<proteinExistence type="predicted"/>
<feature type="compositionally biased region" description="Basic residues" evidence="1">
    <location>
        <begin position="104"/>
        <end position="120"/>
    </location>
</feature>
<evidence type="ECO:0000313" key="3">
    <source>
        <dbReference type="Proteomes" id="UP000803844"/>
    </source>
</evidence>
<protein>
    <submittedName>
        <fullName evidence="2">Uncharacterized protein</fullName>
    </submittedName>
</protein>
<dbReference type="Proteomes" id="UP000803844">
    <property type="component" value="Unassembled WGS sequence"/>
</dbReference>
<dbReference type="AlphaFoldDB" id="A0A9P4XXW6"/>
<dbReference type="GeneID" id="63836865"/>
<evidence type="ECO:0000313" key="2">
    <source>
        <dbReference type="EMBL" id="KAF3763314.1"/>
    </source>
</evidence>
<dbReference type="EMBL" id="MU032349">
    <property type="protein sequence ID" value="KAF3763314.1"/>
    <property type="molecule type" value="Genomic_DNA"/>
</dbReference>
<gene>
    <name evidence="2" type="ORF">M406DRAFT_323092</name>
</gene>
<keyword evidence="3" id="KW-1185">Reference proteome</keyword>
<reference evidence="2" key="1">
    <citation type="journal article" date="2020" name="Phytopathology">
        <title>Genome sequence of the chestnut blight fungus Cryphonectria parasitica EP155: A fundamental resource for an archetypical invasive plant pathogen.</title>
        <authorList>
            <person name="Crouch J.A."/>
            <person name="Dawe A."/>
            <person name="Aerts A."/>
            <person name="Barry K."/>
            <person name="Churchill A.C.L."/>
            <person name="Grimwood J."/>
            <person name="Hillman B."/>
            <person name="Milgroom M.G."/>
            <person name="Pangilinan J."/>
            <person name="Smith M."/>
            <person name="Salamov A."/>
            <person name="Schmutz J."/>
            <person name="Yadav J."/>
            <person name="Grigoriev I.V."/>
            <person name="Nuss D."/>
        </authorList>
    </citation>
    <scope>NUCLEOTIDE SEQUENCE</scope>
    <source>
        <strain evidence="2">EP155</strain>
    </source>
</reference>
<organism evidence="2 3">
    <name type="scientific">Cryphonectria parasitica (strain ATCC 38755 / EP155)</name>
    <dbReference type="NCBI Taxonomy" id="660469"/>
    <lineage>
        <taxon>Eukaryota</taxon>
        <taxon>Fungi</taxon>
        <taxon>Dikarya</taxon>
        <taxon>Ascomycota</taxon>
        <taxon>Pezizomycotina</taxon>
        <taxon>Sordariomycetes</taxon>
        <taxon>Sordariomycetidae</taxon>
        <taxon>Diaporthales</taxon>
        <taxon>Cryphonectriaceae</taxon>
        <taxon>Cryphonectria-Endothia species complex</taxon>
        <taxon>Cryphonectria</taxon>
    </lineage>
</organism>
<name>A0A9P4XXW6_CRYP1</name>
<dbReference type="RefSeq" id="XP_040774275.1">
    <property type="nucleotide sequence ID" value="XM_040919736.1"/>
</dbReference>
<sequence>MSSPRDHLQDKWNHLYRKELPALAKAKDPAQPKWPVSLDHCFARIILDNAVGRDRPWHQVLKSPAYKHMSQQQLQDAIGLGEQLVSGQADLVALDEKSLELRGKRSKQQQRTTKTPKKRKAVDQDDGAVQGKTEKL</sequence>
<accession>A0A9P4XXW6</accession>